<protein>
    <submittedName>
        <fullName evidence="2">Uncharacterized protein</fullName>
    </submittedName>
</protein>
<dbReference type="EMBL" id="CADCTO010000284">
    <property type="protein sequence ID" value="CAA9256484.1"/>
    <property type="molecule type" value="Genomic_DNA"/>
</dbReference>
<sequence>MSTSEKKRDDAIPPETVATETTTAAKAKATEEPGPDKERGTTVTSVRSGGSGENKERAGRE</sequence>
<evidence type="ECO:0000256" key="1">
    <source>
        <dbReference type="SAM" id="MobiDB-lite"/>
    </source>
</evidence>
<organism evidence="2">
    <name type="scientific">uncultured Armatimonadetes bacterium</name>
    <dbReference type="NCBI Taxonomy" id="157466"/>
    <lineage>
        <taxon>Bacteria</taxon>
        <taxon>Bacillati</taxon>
        <taxon>Armatimonadota</taxon>
        <taxon>environmental samples</taxon>
    </lineage>
</organism>
<feature type="compositionally biased region" description="Basic and acidic residues" evidence="1">
    <location>
        <begin position="1"/>
        <end position="11"/>
    </location>
</feature>
<dbReference type="AlphaFoldDB" id="A0A6J4IMH3"/>
<evidence type="ECO:0000313" key="2">
    <source>
        <dbReference type="EMBL" id="CAA9256484.1"/>
    </source>
</evidence>
<accession>A0A6J4IMH3</accession>
<feature type="compositionally biased region" description="Basic and acidic residues" evidence="1">
    <location>
        <begin position="28"/>
        <end position="40"/>
    </location>
</feature>
<name>A0A6J4IMH3_9BACT</name>
<reference evidence="2" key="1">
    <citation type="submission" date="2020-02" db="EMBL/GenBank/DDBJ databases">
        <authorList>
            <person name="Meier V. D."/>
        </authorList>
    </citation>
    <scope>NUCLEOTIDE SEQUENCE</scope>
    <source>
        <strain evidence="2">AVDCRST_MAG63</strain>
    </source>
</reference>
<feature type="region of interest" description="Disordered" evidence="1">
    <location>
        <begin position="1"/>
        <end position="61"/>
    </location>
</feature>
<proteinExistence type="predicted"/>
<gene>
    <name evidence="2" type="ORF">AVDCRST_MAG63-2200</name>
</gene>
<feature type="compositionally biased region" description="Low complexity" evidence="1">
    <location>
        <begin position="15"/>
        <end position="27"/>
    </location>
</feature>